<dbReference type="InterPro" id="IPR001126">
    <property type="entry name" value="UmuC"/>
</dbReference>
<dbReference type="InterPro" id="IPR050116">
    <property type="entry name" value="DNA_polymerase-Y"/>
</dbReference>
<keyword evidence="4" id="KW-1185">Reference proteome</keyword>
<dbReference type="InterPro" id="IPR017961">
    <property type="entry name" value="DNA_pol_Y-fam_little_finger"/>
</dbReference>
<dbReference type="InterPro" id="IPR043502">
    <property type="entry name" value="DNA/RNA_pol_sf"/>
</dbReference>
<dbReference type="Proteomes" id="UP000003671">
    <property type="component" value="Unassembled WGS sequence"/>
</dbReference>
<proteinExistence type="inferred from homology"/>
<dbReference type="HOGENOM" id="CLU_012348_5_1_9"/>
<comment type="caution">
    <text evidence="3">The sequence shown here is derived from an EMBL/GenBank/DDBJ whole genome shotgun (WGS) entry which is preliminary data.</text>
</comment>
<evidence type="ECO:0000313" key="3">
    <source>
        <dbReference type="EMBL" id="EEX69046.1"/>
    </source>
</evidence>
<dbReference type="PANTHER" id="PTHR11076">
    <property type="entry name" value="DNA REPAIR POLYMERASE UMUC / TRANSFERASE FAMILY MEMBER"/>
    <property type="match status" value="1"/>
</dbReference>
<dbReference type="STRING" id="500635.MITSMUL_04116"/>
<dbReference type="PANTHER" id="PTHR11076:SF35">
    <property type="entry name" value="DNA REPAIR PROTEIN HOMOLOG YOBH"/>
    <property type="match status" value="1"/>
</dbReference>
<dbReference type="InterPro" id="IPR043128">
    <property type="entry name" value="Rev_trsase/Diguanyl_cyclase"/>
</dbReference>
<evidence type="ECO:0000256" key="1">
    <source>
        <dbReference type="ARBA" id="ARBA00010945"/>
    </source>
</evidence>
<dbReference type="Gene3D" id="3.30.70.270">
    <property type="match status" value="1"/>
</dbReference>
<organism evidence="3 4">
    <name type="scientific">Mitsuokella multacida DSM 20544</name>
    <dbReference type="NCBI Taxonomy" id="500635"/>
    <lineage>
        <taxon>Bacteria</taxon>
        <taxon>Bacillati</taxon>
        <taxon>Bacillota</taxon>
        <taxon>Negativicutes</taxon>
        <taxon>Selenomonadales</taxon>
        <taxon>Selenomonadaceae</taxon>
        <taxon>Mitsuokella</taxon>
    </lineage>
</organism>
<dbReference type="GO" id="GO:0009432">
    <property type="term" value="P:SOS response"/>
    <property type="evidence" value="ECO:0007669"/>
    <property type="project" value="TreeGrafter"/>
</dbReference>
<gene>
    <name evidence="3" type="ORF">MITSMUL_04116</name>
</gene>
<dbReference type="RefSeq" id="WP_005840558.1">
    <property type="nucleotide sequence ID" value="NZ_GG697141.2"/>
</dbReference>
<dbReference type="AlphaFoldDB" id="C9KLN2"/>
<dbReference type="GO" id="GO:0042276">
    <property type="term" value="P:error-prone translesion synthesis"/>
    <property type="evidence" value="ECO:0007669"/>
    <property type="project" value="TreeGrafter"/>
</dbReference>
<protein>
    <submittedName>
        <fullName evidence="3">ImpB/MucB/SamB family protein</fullName>
    </submittedName>
</protein>
<evidence type="ECO:0000259" key="2">
    <source>
        <dbReference type="PROSITE" id="PS50173"/>
    </source>
</evidence>
<accession>C9KLN2</accession>
<dbReference type="SUPFAM" id="SSF56672">
    <property type="entry name" value="DNA/RNA polymerases"/>
    <property type="match status" value="1"/>
</dbReference>
<dbReference type="EMBL" id="ABWK02000012">
    <property type="protein sequence ID" value="EEX69046.1"/>
    <property type="molecule type" value="Genomic_DNA"/>
</dbReference>
<dbReference type="PROSITE" id="PS50173">
    <property type="entry name" value="UMUC"/>
    <property type="match status" value="1"/>
</dbReference>
<dbReference type="Pfam" id="PF11799">
    <property type="entry name" value="IMS_C"/>
    <property type="match status" value="1"/>
</dbReference>
<dbReference type="GO" id="GO:0005829">
    <property type="term" value="C:cytosol"/>
    <property type="evidence" value="ECO:0007669"/>
    <property type="project" value="TreeGrafter"/>
</dbReference>
<sequence length="499" mass="55888">MKKNCFIAIDLKSFYASVECVERGLDPLTTNLVVADESRTEKTICLAATPAIKSYGVPGRARLFEVIQKVKAANSMRRFYAPGRKLTGTSHDATELANNPNLAIDYIVAPPRMAFYMDYSARIYKVYLRYIAPQDIHTYSIDEVFINAAPYLGTYEMTAHDLGMKLMREVLKETDITATAGIGTNLYLAKIAMDIVAKHMPPDPDGVRIAALDEISYRRKLWAHTPLTDFWRVGKGYAEKLANMGLYSMGDIARRSLDAQGEKELYRVFGVNAELLIDHAWGYEPCTMEAIKAYRPASTSVSSGQVLHCPYTNEQARLIVWEMADQMILDLVAKKLMTSQIVLDIGYDIENIAKGYTGPVHIDHYGRRVPKPAHGTVSLKKHSSSTKQLLHETLALYDRIVSPTLMVRRITITMGKLIDEDSATKKNEDIVQFDLFSDTEKEAKESEAAEHAEQKEKSLQHAMIAIKNKFGKNAILKATNLKEEARTIARNSEIGGHKA</sequence>
<dbReference type="GeneID" id="93481197"/>
<name>C9KLN2_9FIRM</name>
<dbReference type="GO" id="GO:0003684">
    <property type="term" value="F:damaged DNA binding"/>
    <property type="evidence" value="ECO:0007669"/>
    <property type="project" value="InterPro"/>
</dbReference>
<comment type="similarity">
    <text evidence="1">Belongs to the DNA polymerase type-Y family.</text>
</comment>
<evidence type="ECO:0000313" key="4">
    <source>
        <dbReference type="Proteomes" id="UP000003671"/>
    </source>
</evidence>
<dbReference type="GO" id="GO:0006281">
    <property type="term" value="P:DNA repair"/>
    <property type="evidence" value="ECO:0007669"/>
    <property type="project" value="InterPro"/>
</dbReference>
<dbReference type="Gene3D" id="1.10.150.20">
    <property type="entry name" value="5' to 3' exonuclease, C-terminal subdomain"/>
    <property type="match status" value="1"/>
</dbReference>
<dbReference type="Pfam" id="PF00817">
    <property type="entry name" value="IMS"/>
    <property type="match status" value="1"/>
</dbReference>
<dbReference type="Gene3D" id="3.40.1170.60">
    <property type="match status" value="1"/>
</dbReference>
<reference evidence="3" key="1">
    <citation type="submission" date="2009-09" db="EMBL/GenBank/DDBJ databases">
        <authorList>
            <person name="Weinstock G."/>
            <person name="Sodergren E."/>
            <person name="Clifton S."/>
            <person name="Fulton L."/>
            <person name="Fulton B."/>
            <person name="Courtney L."/>
            <person name="Fronick C."/>
            <person name="Harrison M."/>
            <person name="Strong C."/>
            <person name="Farmer C."/>
            <person name="Delahaunty K."/>
            <person name="Markovic C."/>
            <person name="Hall O."/>
            <person name="Minx P."/>
            <person name="Tomlinson C."/>
            <person name="Mitreva M."/>
            <person name="Nelson J."/>
            <person name="Hou S."/>
            <person name="Wollam A."/>
            <person name="Pepin K.H."/>
            <person name="Johnson M."/>
            <person name="Bhonagiri V."/>
            <person name="Nash W.E."/>
            <person name="Warren W."/>
            <person name="Chinwalla A."/>
            <person name="Mardis E.R."/>
            <person name="Wilson R.K."/>
        </authorList>
    </citation>
    <scope>NUCLEOTIDE SEQUENCE [LARGE SCALE GENOMIC DNA]</scope>
    <source>
        <strain evidence="3">DSM 20544</strain>
    </source>
</reference>
<dbReference type="PATRIC" id="fig|500635.8.peg.489"/>
<feature type="domain" description="UmuC" evidence="2">
    <location>
        <begin position="6"/>
        <end position="234"/>
    </location>
</feature>
<dbReference type="GO" id="GO:0003887">
    <property type="term" value="F:DNA-directed DNA polymerase activity"/>
    <property type="evidence" value="ECO:0007669"/>
    <property type="project" value="TreeGrafter"/>
</dbReference>
<dbReference type="eggNOG" id="COG0389">
    <property type="taxonomic scope" value="Bacteria"/>
</dbReference>